<organism evidence="2 3">
    <name type="scientific">Aristolochia fimbriata</name>
    <name type="common">White veined hardy Dutchman's pipe vine</name>
    <dbReference type="NCBI Taxonomy" id="158543"/>
    <lineage>
        <taxon>Eukaryota</taxon>
        <taxon>Viridiplantae</taxon>
        <taxon>Streptophyta</taxon>
        <taxon>Embryophyta</taxon>
        <taxon>Tracheophyta</taxon>
        <taxon>Spermatophyta</taxon>
        <taxon>Magnoliopsida</taxon>
        <taxon>Magnoliidae</taxon>
        <taxon>Piperales</taxon>
        <taxon>Aristolochiaceae</taxon>
        <taxon>Aristolochia</taxon>
    </lineage>
</organism>
<feature type="region of interest" description="Disordered" evidence="1">
    <location>
        <begin position="52"/>
        <end position="71"/>
    </location>
</feature>
<evidence type="ECO:0000313" key="3">
    <source>
        <dbReference type="Proteomes" id="UP000825729"/>
    </source>
</evidence>
<proteinExistence type="predicted"/>
<sequence length="95" mass="10611">MEAGNDVNINLIVFHFFSSTGFRGFRVSSFEFRVPSLPISESEFGKSRIKQSDLSTFPPTSPRCPHSIGTPLTNSSRLRPLLVVFLLGLQKPLEE</sequence>
<dbReference type="AlphaFoldDB" id="A0AAV7E8I7"/>
<reference evidence="2 3" key="1">
    <citation type="submission" date="2021-07" db="EMBL/GenBank/DDBJ databases">
        <title>The Aristolochia fimbriata genome: insights into angiosperm evolution, floral development and chemical biosynthesis.</title>
        <authorList>
            <person name="Jiao Y."/>
        </authorList>
    </citation>
    <scope>NUCLEOTIDE SEQUENCE [LARGE SCALE GENOMIC DNA]</scope>
    <source>
        <strain evidence="2">IBCAS-2021</strain>
        <tissue evidence="2">Leaf</tissue>
    </source>
</reference>
<evidence type="ECO:0000313" key="2">
    <source>
        <dbReference type="EMBL" id="KAG9443568.1"/>
    </source>
</evidence>
<protein>
    <submittedName>
        <fullName evidence="2">Uncharacterized protein</fullName>
    </submittedName>
</protein>
<comment type="caution">
    <text evidence="2">The sequence shown here is derived from an EMBL/GenBank/DDBJ whole genome shotgun (WGS) entry which is preliminary data.</text>
</comment>
<accession>A0AAV7E8I7</accession>
<name>A0AAV7E8I7_ARIFI</name>
<dbReference type="EMBL" id="JAINDJ010000006">
    <property type="protein sequence ID" value="KAG9443568.1"/>
    <property type="molecule type" value="Genomic_DNA"/>
</dbReference>
<evidence type="ECO:0000256" key="1">
    <source>
        <dbReference type="SAM" id="MobiDB-lite"/>
    </source>
</evidence>
<dbReference type="Proteomes" id="UP000825729">
    <property type="component" value="Unassembled WGS sequence"/>
</dbReference>
<gene>
    <name evidence="2" type="ORF">H6P81_014908</name>
</gene>
<keyword evidence="3" id="KW-1185">Reference proteome</keyword>